<evidence type="ECO:0000256" key="1">
    <source>
        <dbReference type="ARBA" id="ARBA00023018"/>
    </source>
</evidence>
<dbReference type="AlphaFoldDB" id="A0A3B3HRM5"/>
<reference evidence="4" key="3">
    <citation type="submission" date="2025-09" db="UniProtKB">
        <authorList>
            <consortium name="Ensembl"/>
        </authorList>
    </citation>
    <scope>IDENTIFICATION</scope>
    <source>
        <strain evidence="4">Hd-rR</strain>
    </source>
</reference>
<dbReference type="InParanoid" id="A0A3B3HRM5"/>
<comment type="subcellular location">
    <subcellularLocation>
        <location evidence="2">Synapse</location>
    </subcellularLocation>
</comment>
<dbReference type="PANTHER" id="PTHR12157">
    <property type="entry name" value="REGULATING SYNAPTIC MEMBRANE EXOCYTOSIS PROTEIN"/>
    <property type="match status" value="1"/>
</dbReference>
<feature type="domain" description="C2" evidence="3">
    <location>
        <begin position="127"/>
        <end position="248"/>
    </location>
</feature>
<dbReference type="GO" id="GO:0045202">
    <property type="term" value="C:synapse"/>
    <property type="evidence" value="ECO:0007669"/>
    <property type="project" value="UniProtKB-SubCell"/>
</dbReference>
<dbReference type="GO" id="GO:0016020">
    <property type="term" value="C:membrane"/>
    <property type="evidence" value="ECO:0007669"/>
    <property type="project" value="InterPro"/>
</dbReference>
<reference evidence="4" key="2">
    <citation type="submission" date="2025-08" db="UniProtKB">
        <authorList>
            <consortium name="Ensembl"/>
        </authorList>
    </citation>
    <scope>IDENTIFICATION</scope>
    <source>
        <strain evidence="4">Hd-rR</strain>
    </source>
</reference>
<sequence>MRGVWRGWVGPNSAVHGFNLIYCCFLHKKKTTANTDEGLNIVLQAEEEKKKKVIRLPVQRSVETGLAVEFKSRFTRQPSRDPDAEDPKPGALIFPGVKLASDKQFTGFLEGLGPAQLAGRQTLATPPMGDIQIGMVYRKERLDVEVIRARGLVGKQGNKNTPAPYVKVYLMDNGKCVLKRRTRLARKTLDPLYQQQLQFEENPEGKVLQVRVRSSHARCAGSILWLKSAVMSLCPCRSSSGATTAAWTTNPSWARLRSYWMTWTCPTWLSAGLNSFLPPHWWTLPWPH</sequence>
<dbReference type="Gene3D" id="2.60.40.150">
    <property type="entry name" value="C2 domain"/>
    <property type="match status" value="1"/>
</dbReference>
<dbReference type="Ensembl" id="ENSORLT00000038802.1">
    <property type="protein sequence ID" value="ENSORLP00000034554.1"/>
    <property type="gene ID" value="ENSORLG00000024754.1"/>
</dbReference>
<name>A0A3B3HRM5_ORYLA</name>
<organism evidence="4 5">
    <name type="scientific">Oryzias latipes</name>
    <name type="common">Japanese rice fish</name>
    <name type="synonym">Japanese killifish</name>
    <dbReference type="NCBI Taxonomy" id="8090"/>
    <lineage>
        <taxon>Eukaryota</taxon>
        <taxon>Metazoa</taxon>
        <taxon>Chordata</taxon>
        <taxon>Craniata</taxon>
        <taxon>Vertebrata</taxon>
        <taxon>Euteleostomi</taxon>
        <taxon>Actinopterygii</taxon>
        <taxon>Neopterygii</taxon>
        <taxon>Teleostei</taxon>
        <taxon>Neoteleostei</taxon>
        <taxon>Acanthomorphata</taxon>
        <taxon>Ovalentaria</taxon>
        <taxon>Atherinomorphae</taxon>
        <taxon>Beloniformes</taxon>
        <taxon>Adrianichthyidae</taxon>
        <taxon>Oryziinae</taxon>
        <taxon>Oryzias</taxon>
    </lineage>
</organism>
<evidence type="ECO:0000313" key="5">
    <source>
        <dbReference type="Proteomes" id="UP000001038"/>
    </source>
</evidence>
<protein>
    <recommendedName>
        <fullName evidence="3">C2 domain-containing protein</fullName>
    </recommendedName>
</protein>
<evidence type="ECO:0000259" key="3">
    <source>
        <dbReference type="PROSITE" id="PS50004"/>
    </source>
</evidence>
<dbReference type="Pfam" id="PF00168">
    <property type="entry name" value="C2"/>
    <property type="match status" value="1"/>
</dbReference>
<reference evidence="4 5" key="1">
    <citation type="journal article" date="2007" name="Nature">
        <title>The medaka draft genome and insights into vertebrate genome evolution.</title>
        <authorList>
            <person name="Kasahara M."/>
            <person name="Naruse K."/>
            <person name="Sasaki S."/>
            <person name="Nakatani Y."/>
            <person name="Qu W."/>
            <person name="Ahsan B."/>
            <person name="Yamada T."/>
            <person name="Nagayasu Y."/>
            <person name="Doi K."/>
            <person name="Kasai Y."/>
            <person name="Jindo T."/>
            <person name="Kobayashi D."/>
            <person name="Shimada A."/>
            <person name="Toyoda A."/>
            <person name="Kuroki Y."/>
            <person name="Fujiyama A."/>
            <person name="Sasaki T."/>
            <person name="Shimizu A."/>
            <person name="Asakawa S."/>
            <person name="Shimizu N."/>
            <person name="Hashimoto S."/>
            <person name="Yang J."/>
            <person name="Lee Y."/>
            <person name="Matsushima K."/>
            <person name="Sugano S."/>
            <person name="Sakaizumi M."/>
            <person name="Narita T."/>
            <person name="Ohishi K."/>
            <person name="Haga S."/>
            <person name="Ohta F."/>
            <person name="Nomoto H."/>
            <person name="Nogata K."/>
            <person name="Morishita T."/>
            <person name="Endo T."/>
            <person name="Shin-I T."/>
            <person name="Takeda H."/>
            <person name="Morishita S."/>
            <person name="Kohara Y."/>
        </authorList>
    </citation>
    <scope>NUCLEOTIDE SEQUENCE [LARGE SCALE GENOMIC DNA]</scope>
    <source>
        <strain evidence="4 5">Hd-rR</strain>
    </source>
</reference>
<evidence type="ECO:0000313" key="4">
    <source>
        <dbReference type="Ensembl" id="ENSORLP00000034554.1"/>
    </source>
</evidence>
<dbReference type="GO" id="GO:0031267">
    <property type="term" value="F:small GTPase binding"/>
    <property type="evidence" value="ECO:0007669"/>
    <property type="project" value="InterPro"/>
</dbReference>
<dbReference type="GO" id="GO:0006887">
    <property type="term" value="P:exocytosis"/>
    <property type="evidence" value="ECO:0007669"/>
    <property type="project" value="InterPro"/>
</dbReference>
<dbReference type="PANTHER" id="PTHR12157:SF15">
    <property type="entry name" value="REGULATING SYNAPTIC MEMBRANE EXOCYTOSIS PROTEIN 2"/>
    <property type="match status" value="1"/>
</dbReference>
<dbReference type="GeneTree" id="ENSGT00940000167426"/>
<dbReference type="InterPro" id="IPR035892">
    <property type="entry name" value="C2_domain_sf"/>
</dbReference>
<dbReference type="Proteomes" id="UP000001038">
    <property type="component" value="Chromosome 11"/>
</dbReference>
<dbReference type="SUPFAM" id="SSF49562">
    <property type="entry name" value="C2 domain (Calcium/lipid-binding domain, CaLB)"/>
    <property type="match status" value="1"/>
</dbReference>
<dbReference type="InterPro" id="IPR039032">
    <property type="entry name" value="Rim-like"/>
</dbReference>
<dbReference type="STRING" id="8090.ENSORLP00000034554"/>
<dbReference type="InterPro" id="IPR000008">
    <property type="entry name" value="C2_dom"/>
</dbReference>
<dbReference type="SMART" id="SM00239">
    <property type="entry name" value="C2"/>
    <property type="match status" value="1"/>
</dbReference>
<keyword evidence="1" id="KW-0770">Synapse</keyword>
<dbReference type="Bgee" id="ENSORLG00000024754">
    <property type="expression patterns" value="Expressed in brain and 9 other cell types or tissues"/>
</dbReference>
<evidence type="ECO:0000256" key="2">
    <source>
        <dbReference type="ARBA" id="ARBA00034103"/>
    </source>
</evidence>
<accession>A0A3B3HRM5</accession>
<dbReference type="PROSITE" id="PS50004">
    <property type="entry name" value="C2"/>
    <property type="match status" value="1"/>
</dbReference>
<proteinExistence type="predicted"/>
<keyword evidence="5" id="KW-1185">Reference proteome</keyword>